<keyword evidence="3" id="KW-1185">Reference proteome</keyword>
<evidence type="ECO:0000313" key="2">
    <source>
        <dbReference type="EMBL" id="MFD0622136.1"/>
    </source>
</evidence>
<feature type="transmembrane region" description="Helical" evidence="1">
    <location>
        <begin position="105"/>
        <end position="125"/>
    </location>
</feature>
<name>A0ABW2WKT6_9ACTN</name>
<keyword evidence="1" id="KW-0472">Membrane</keyword>
<feature type="transmembrane region" description="Helical" evidence="1">
    <location>
        <begin position="170"/>
        <end position="190"/>
    </location>
</feature>
<dbReference type="EMBL" id="JBHTGL010000005">
    <property type="protein sequence ID" value="MFD0622136.1"/>
    <property type="molecule type" value="Genomic_DNA"/>
</dbReference>
<evidence type="ECO:0000313" key="3">
    <source>
        <dbReference type="Proteomes" id="UP001596915"/>
    </source>
</evidence>
<comment type="caution">
    <text evidence="2">The sequence shown here is derived from an EMBL/GenBank/DDBJ whole genome shotgun (WGS) entry which is preliminary data.</text>
</comment>
<sequence>MNRSVIVGGIARACSIFSSLAWLTVLWALCSLLLVTIPFATVALYDGATRLLDGDGPSWRRFLSTMWNRATTTILAMAFIGIPGALTLSLAWLARSGAGPAASGAALAATAVTAVLMVVAPVACLTAPTPAEVVRQIGVLAVTRPIRTVAALTPWAASVIIFTICPPQLVIIFAFVAISLGAVGSVAILIPGRTGPSPQVFVRTIPQGTPKGITQ</sequence>
<dbReference type="Proteomes" id="UP001596915">
    <property type="component" value="Unassembled WGS sequence"/>
</dbReference>
<organism evidence="2 3">
    <name type="scientific">Streptomyces sanglieri</name>
    <dbReference type="NCBI Taxonomy" id="193460"/>
    <lineage>
        <taxon>Bacteria</taxon>
        <taxon>Bacillati</taxon>
        <taxon>Actinomycetota</taxon>
        <taxon>Actinomycetes</taxon>
        <taxon>Kitasatosporales</taxon>
        <taxon>Streptomycetaceae</taxon>
        <taxon>Streptomyces</taxon>
    </lineage>
</organism>
<keyword evidence="1" id="KW-1133">Transmembrane helix</keyword>
<feature type="transmembrane region" description="Helical" evidence="1">
    <location>
        <begin position="146"/>
        <end position="164"/>
    </location>
</feature>
<evidence type="ECO:0008006" key="4">
    <source>
        <dbReference type="Google" id="ProtNLM"/>
    </source>
</evidence>
<evidence type="ECO:0000256" key="1">
    <source>
        <dbReference type="SAM" id="Phobius"/>
    </source>
</evidence>
<keyword evidence="1" id="KW-0812">Transmembrane</keyword>
<proteinExistence type="predicted"/>
<gene>
    <name evidence="2" type="ORF">ACFQ2K_04240</name>
</gene>
<reference evidence="3" key="1">
    <citation type="journal article" date="2019" name="Int. J. Syst. Evol. Microbiol.">
        <title>The Global Catalogue of Microorganisms (GCM) 10K type strain sequencing project: providing services to taxonomists for standard genome sequencing and annotation.</title>
        <authorList>
            <consortium name="The Broad Institute Genomics Platform"/>
            <consortium name="The Broad Institute Genome Sequencing Center for Infectious Disease"/>
            <person name="Wu L."/>
            <person name="Ma J."/>
        </authorList>
    </citation>
    <scope>NUCLEOTIDE SEQUENCE [LARGE SCALE GENOMIC DNA]</scope>
    <source>
        <strain evidence="3">JCM 12607</strain>
    </source>
</reference>
<accession>A0ABW2WKT6</accession>
<feature type="transmembrane region" description="Helical" evidence="1">
    <location>
        <begin position="20"/>
        <end position="45"/>
    </location>
</feature>
<protein>
    <recommendedName>
        <fullName evidence="4">Integral membrane protein</fullName>
    </recommendedName>
</protein>
<feature type="transmembrane region" description="Helical" evidence="1">
    <location>
        <begin position="66"/>
        <end position="93"/>
    </location>
</feature>